<dbReference type="RefSeq" id="WP_183974508.1">
    <property type="nucleotide sequence ID" value="NZ_JACIBY010000005.1"/>
</dbReference>
<dbReference type="PROSITE" id="PS50853">
    <property type="entry name" value="FN3"/>
    <property type="match status" value="1"/>
</dbReference>
<reference evidence="2 3" key="1">
    <citation type="submission" date="2020-08" db="EMBL/GenBank/DDBJ databases">
        <title>Genomic Encyclopedia of Type Strains, Phase IV (KMG-IV): sequencing the most valuable type-strain genomes for metagenomic binning, comparative biology and taxonomic classification.</title>
        <authorList>
            <person name="Goeker M."/>
        </authorList>
    </citation>
    <scope>NUCLEOTIDE SEQUENCE [LARGE SCALE GENOMIC DNA]</scope>
    <source>
        <strain evidence="2 3">DSM 17976</strain>
    </source>
</reference>
<dbReference type="InterPro" id="IPR036116">
    <property type="entry name" value="FN3_sf"/>
</dbReference>
<dbReference type="InterPro" id="IPR003961">
    <property type="entry name" value="FN3_dom"/>
</dbReference>
<dbReference type="GO" id="GO:0008237">
    <property type="term" value="F:metallopeptidase activity"/>
    <property type="evidence" value="ECO:0007669"/>
    <property type="project" value="InterPro"/>
</dbReference>
<dbReference type="Pfam" id="PF05572">
    <property type="entry name" value="Peptidase_M43"/>
    <property type="match status" value="1"/>
</dbReference>
<sequence length="1451" mass="151569">MIRNVLRIIGCAVFWAAWLLHFEARAQAVPCGTPHENAAEIQSRENRVIQLKQKFAEQYATAAIQTVQYIPIKAHVLRRTDGTGGLSIADLNIALAQVNSYYINVGSGLQFYFCGSPNYINNTTLYDYDNTEESVLCNANDVTNALNVYFPNTIQFGSLAVSGYAYFPSTLASTNRLFVQASNATDLRTFTHELGHYFNLLHTFQGSTDPNLANRELVQGGNCATKGDLVCDTPADPYGRDSVSLLGCSYTGTARDPQNQLYNPSLSNIMSYYPIACGNTFTAGQMNRISGGVLLRTDGANQYSLTCGSTVTGANVPSNLAGTLGPSGVTLTFTDNSSNESGFIIERSTTSATAGFVPIGGIAPNVTTYLDQTTTAFTTYYYRVKASNSSTDYSAVFIITTGLNYCTPTYSTSCSTLQVLIDDFILKQGATTIINNINSNCSAGNFGDYTSTPYNVTAGSTYTFTARATSGGVGTYFDQHITIWLDYDQDGVFEASEKVYQSTDISSTRMNPTATNSFTIPVTASGMVRMRVRSSYNSGSGSAVTDPCINLNYGEAEDYSLIVSGASPPSITTGSVTPSTVCAGQSISVSFTTANLTSTSYVVQLSDAAGNNFVDIPTTGTSSPLTATIPAGTLSGTGYRVRVNSVSPSVTGSNSATFTINSIPSAPAATTPINYCQNQTAVALTATGSNLLWYTAATGGPGNATAPIPSTTTVGTTSHWVSQTVSGCQSSRTKIDVIVTATPSAPAATTTINYCQNQTAVALTATGSNLLWYTAATGGSGNSTAPTPSTTSAGTTSYWVSQTVSSCESSRTKIDVIVTATPSAPAATTTINYCQNQTAVALTATGNNLLWYTAATGGPGNSTAPTPSTTTAGTTSYWVSQTVSSCESSRTKIDVIVTATPSAPAATTTINYCQNQTAVALTATGSNLLWYTAATGGSGNSTAPTPSTTTVGTTSYWVSQTVSSCESNRTKIDVIVSSTPPPPSVTTPVNYCQNQTAVALTATGSNLLWYTAATGGTGNATAPTPSTTTAGGTSYWVSQTLGSCGSSTRAKIDVNVTATPSAPTATTLINYCQNQTAVALTATGSNLLWYTAATGGTGNATAPTPSTTTAGITSYWVSQTVSGCESGRTKIDGNVTATPAAPTATSPINYTQGQTASPLTATGTSLKWYTVPTGGTSNTTAPTPSTATVGATNYYVSQTVNTCESPRATIVVNVISTSTSVACPTIKIYMEGVWGSTEMSTTLNQQGLLPGQTPVSPFGVATPAGQPYKTAPWNYLGTETVSSYDSDVVDWVLISLRTDVTNASSMVYRTAGLLRKNGNVTLVAACPTLSTSQSYYVLVEHRTHVGAASHTPVAIASNKITYDFTQQQSYIPSNAPASGQMQVGAIHCLFAGDSNKSSFSEINANDSSTWRLDNGKFARYLLTDYNLDGEVNANDDILWRKNNGKFSGVSF</sequence>
<dbReference type="InterPro" id="IPR024079">
    <property type="entry name" value="MetalloPept_cat_dom_sf"/>
</dbReference>
<protein>
    <recommendedName>
        <fullName evidence="1">Fibronectin type-III domain-containing protein</fullName>
    </recommendedName>
</protein>
<accession>A0A7W5ZKK7</accession>
<dbReference type="InterPro" id="IPR044023">
    <property type="entry name" value="Ig_7"/>
</dbReference>
<dbReference type="InterPro" id="IPR008754">
    <property type="entry name" value="Peptidase_M43"/>
</dbReference>
<comment type="caution">
    <text evidence="2">The sequence shown here is derived from an EMBL/GenBank/DDBJ whole genome shotgun (WGS) entry which is preliminary data.</text>
</comment>
<dbReference type="InterPro" id="IPR045474">
    <property type="entry name" value="GEVED"/>
</dbReference>
<evidence type="ECO:0000259" key="1">
    <source>
        <dbReference type="PROSITE" id="PS50853"/>
    </source>
</evidence>
<dbReference type="InterPro" id="IPR013783">
    <property type="entry name" value="Ig-like_fold"/>
</dbReference>
<evidence type="ECO:0000313" key="2">
    <source>
        <dbReference type="EMBL" id="MBB3838791.1"/>
    </source>
</evidence>
<keyword evidence="3" id="KW-1185">Reference proteome</keyword>
<gene>
    <name evidence="2" type="ORF">FHS57_002797</name>
</gene>
<name>A0A7W5ZKK7_9BACT</name>
<dbReference type="EMBL" id="JACIBY010000005">
    <property type="protein sequence ID" value="MBB3838791.1"/>
    <property type="molecule type" value="Genomic_DNA"/>
</dbReference>
<dbReference type="Pfam" id="PF20009">
    <property type="entry name" value="GEVED"/>
    <property type="match status" value="1"/>
</dbReference>
<dbReference type="SUPFAM" id="SSF49265">
    <property type="entry name" value="Fibronectin type III"/>
    <property type="match status" value="1"/>
</dbReference>
<dbReference type="Proteomes" id="UP000541352">
    <property type="component" value="Unassembled WGS sequence"/>
</dbReference>
<dbReference type="Gene3D" id="2.60.40.10">
    <property type="entry name" value="Immunoglobulins"/>
    <property type="match status" value="1"/>
</dbReference>
<organism evidence="2 3">
    <name type="scientific">Runella defluvii</name>
    <dbReference type="NCBI Taxonomy" id="370973"/>
    <lineage>
        <taxon>Bacteria</taxon>
        <taxon>Pseudomonadati</taxon>
        <taxon>Bacteroidota</taxon>
        <taxon>Cytophagia</taxon>
        <taxon>Cytophagales</taxon>
        <taxon>Spirosomataceae</taxon>
        <taxon>Runella</taxon>
    </lineage>
</organism>
<dbReference type="SUPFAM" id="SSF55486">
    <property type="entry name" value="Metalloproteases ('zincins'), catalytic domain"/>
    <property type="match status" value="1"/>
</dbReference>
<feature type="domain" description="Fibronectin type-III" evidence="1">
    <location>
        <begin position="568"/>
        <end position="665"/>
    </location>
</feature>
<dbReference type="Gene3D" id="3.40.390.10">
    <property type="entry name" value="Collagenase (Catalytic Domain)"/>
    <property type="match status" value="1"/>
</dbReference>
<proteinExistence type="predicted"/>
<evidence type="ECO:0000313" key="3">
    <source>
        <dbReference type="Proteomes" id="UP000541352"/>
    </source>
</evidence>
<dbReference type="Pfam" id="PF19081">
    <property type="entry name" value="Ig_7"/>
    <property type="match status" value="7"/>
</dbReference>